<accession>A0A7H0HZE6</accession>
<gene>
    <name evidence="1" type="ORF">IAG43_25275</name>
</gene>
<organism evidence="1 2">
    <name type="scientific">Streptomyces genisteinicus</name>
    <dbReference type="NCBI Taxonomy" id="2768068"/>
    <lineage>
        <taxon>Bacteria</taxon>
        <taxon>Bacillati</taxon>
        <taxon>Actinomycetota</taxon>
        <taxon>Actinomycetes</taxon>
        <taxon>Kitasatosporales</taxon>
        <taxon>Streptomycetaceae</taxon>
        <taxon>Streptomyces</taxon>
    </lineage>
</organism>
<proteinExistence type="predicted"/>
<dbReference type="AlphaFoldDB" id="A0A7H0HZE6"/>
<dbReference type="EMBL" id="CP060825">
    <property type="protein sequence ID" value="QNP65912.1"/>
    <property type="molecule type" value="Genomic_DNA"/>
</dbReference>
<name>A0A7H0HZE6_9ACTN</name>
<reference evidence="1 2" key="1">
    <citation type="submission" date="2020-08" db="EMBL/GenBank/DDBJ databases">
        <title>A novel species.</title>
        <authorList>
            <person name="Gao J."/>
        </authorList>
    </citation>
    <scope>NUCLEOTIDE SEQUENCE [LARGE SCALE GENOMIC DNA]</scope>
    <source>
        <strain evidence="1 2">CRPJ-33</strain>
    </source>
</reference>
<dbReference type="Proteomes" id="UP000516230">
    <property type="component" value="Chromosome"/>
</dbReference>
<keyword evidence="2" id="KW-1185">Reference proteome</keyword>
<evidence type="ECO:0000313" key="2">
    <source>
        <dbReference type="Proteomes" id="UP000516230"/>
    </source>
</evidence>
<dbReference type="KEGG" id="sgj:IAG43_25275"/>
<sequence length="120" mass="12794">MPDIVTERFVDAAVGLPAPALHSAFERMLDLADEGGREASDAAVPSAARNSALDRRIRAGLLPRAEELDAHRAGLHSDARVAISVAARAVLTRHRLTAEQFGLLVAPFAAYGLVPRRHAP</sequence>
<protein>
    <submittedName>
        <fullName evidence="1">Uncharacterized protein</fullName>
    </submittedName>
</protein>
<evidence type="ECO:0000313" key="1">
    <source>
        <dbReference type="EMBL" id="QNP65912.1"/>
    </source>
</evidence>
<dbReference type="RefSeq" id="WP_187742976.1">
    <property type="nucleotide sequence ID" value="NZ_CP060825.1"/>
</dbReference>